<gene>
    <name evidence="1" type="ORF">C7S16_4275</name>
</gene>
<organism evidence="1 2">
    <name type="scientific">Burkholderia thailandensis</name>
    <dbReference type="NCBI Taxonomy" id="57975"/>
    <lineage>
        <taxon>Bacteria</taxon>
        <taxon>Pseudomonadati</taxon>
        <taxon>Pseudomonadota</taxon>
        <taxon>Betaproteobacteria</taxon>
        <taxon>Burkholderiales</taxon>
        <taxon>Burkholderiaceae</taxon>
        <taxon>Burkholderia</taxon>
        <taxon>pseudomallei group</taxon>
    </lineage>
</organism>
<dbReference type="Proteomes" id="UP001272137">
    <property type="component" value="Unassembled WGS sequence"/>
</dbReference>
<protein>
    <recommendedName>
        <fullName evidence="3">SAM-dependent methyltransferase</fullName>
    </recommendedName>
</protein>
<dbReference type="EMBL" id="QXCT01000001">
    <property type="protein sequence ID" value="MDW9251316.1"/>
    <property type="molecule type" value="Genomic_DNA"/>
</dbReference>
<dbReference type="AlphaFoldDB" id="A0AAW9CNG0"/>
<dbReference type="RefSeq" id="WP_009906916.1">
    <property type="nucleotide sequence ID" value="NZ_CP008915.2"/>
</dbReference>
<evidence type="ECO:0008006" key="3">
    <source>
        <dbReference type="Google" id="ProtNLM"/>
    </source>
</evidence>
<comment type="caution">
    <text evidence="1">The sequence shown here is derived from an EMBL/GenBank/DDBJ whole genome shotgun (WGS) entry which is preliminary data.</text>
</comment>
<dbReference type="InterPro" id="IPR029063">
    <property type="entry name" value="SAM-dependent_MTases_sf"/>
</dbReference>
<accession>A0AAW9CNG0</accession>
<proteinExistence type="predicted"/>
<evidence type="ECO:0000313" key="2">
    <source>
        <dbReference type="Proteomes" id="UP001272137"/>
    </source>
</evidence>
<name>A0AAW9CNG0_BURTH</name>
<dbReference type="Gene3D" id="3.40.50.150">
    <property type="entry name" value="Vaccinia Virus protein VP39"/>
    <property type="match status" value="1"/>
</dbReference>
<sequence length="258" mass="29210">MDELFASARHDLRTFFAKTLLVRDYLLSPVLDARETALYLNDESVRAYMKRFQALSLDNEVRFERQMSEVLRAGPTGEGLMLIIKEYYAEIYRVLARTEIFLSGMNGDSAVTMVGTGGMPLSLLFMQHFSGARIVGLDVDAQSLRTGEQFVDFLCERHPSRYRRDAIDVRHADGAEYDYGASDIVILSIHIENKARIIARIVETAPRDRPVIVIERQVQGLGQYFYPNHGFDPHGLPIEKLASLCSSLLVSTAYRIAR</sequence>
<reference evidence="1" key="1">
    <citation type="submission" date="2018-08" db="EMBL/GenBank/DDBJ databases">
        <title>Identification of Burkholderia cepacia strains that express a Burkholderia pseudomallei-like capsular polysaccharide.</title>
        <authorList>
            <person name="Burtnick M.N."/>
            <person name="Vongsouvath M."/>
            <person name="Newton P."/>
            <person name="Wuthiekanun V."/>
            <person name="Limmathurotsakul D."/>
            <person name="Brett P.J."/>
            <person name="Chantratita N."/>
            <person name="Dance D.A."/>
        </authorList>
    </citation>
    <scope>NUCLEOTIDE SEQUENCE</scope>
    <source>
        <strain evidence="1">SBXCC001</strain>
    </source>
</reference>
<dbReference type="KEGG" id="btha:DR62_3598"/>
<evidence type="ECO:0000313" key="1">
    <source>
        <dbReference type="EMBL" id="MDW9251316.1"/>
    </source>
</evidence>